<comment type="caution">
    <text evidence="2">The sequence shown here is derived from an EMBL/GenBank/DDBJ whole genome shotgun (WGS) entry which is preliminary data.</text>
</comment>
<accession>A0A5C5FY38</accession>
<name>A0A5C5FY38_9BASI</name>
<dbReference type="AlphaFoldDB" id="A0A5C5FY38"/>
<reference evidence="2 3" key="1">
    <citation type="submission" date="2019-03" db="EMBL/GenBank/DDBJ databases">
        <title>Rhodosporidium diobovatum UCD-FST 08-225 genome sequencing, assembly, and annotation.</title>
        <authorList>
            <person name="Fakankun I.U."/>
            <person name="Fristensky B."/>
            <person name="Levin D.B."/>
        </authorList>
    </citation>
    <scope>NUCLEOTIDE SEQUENCE [LARGE SCALE GENOMIC DNA]</scope>
    <source>
        <strain evidence="2 3">UCD-FST 08-225</strain>
    </source>
</reference>
<dbReference type="Proteomes" id="UP000311382">
    <property type="component" value="Unassembled WGS sequence"/>
</dbReference>
<dbReference type="EMBL" id="SOZI01000051">
    <property type="protein sequence ID" value="TNY21082.1"/>
    <property type="molecule type" value="Genomic_DNA"/>
</dbReference>
<evidence type="ECO:0000313" key="3">
    <source>
        <dbReference type="Proteomes" id="UP000311382"/>
    </source>
</evidence>
<feature type="compositionally biased region" description="Basic and acidic residues" evidence="1">
    <location>
        <begin position="142"/>
        <end position="160"/>
    </location>
</feature>
<feature type="compositionally biased region" description="Low complexity" evidence="1">
    <location>
        <begin position="115"/>
        <end position="129"/>
    </location>
</feature>
<feature type="compositionally biased region" description="Pro residues" evidence="1">
    <location>
        <begin position="130"/>
        <end position="140"/>
    </location>
</feature>
<feature type="region of interest" description="Disordered" evidence="1">
    <location>
        <begin position="115"/>
        <end position="160"/>
    </location>
</feature>
<gene>
    <name evidence="2" type="ORF">DMC30DRAFT_221310</name>
</gene>
<proteinExistence type="predicted"/>
<protein>
    <submittedName>
        <fullName evidence="2">Uncharacterized protein</fullName>
    </submittedName>
</protein>
<keyword evidence="3" id="KW-1185">Reference proteome</keyword>
<evidence type="ECO:0000256" key="1">
    <source>
        <dbReference type="SAM" id="MobiDB-lite"/>
    </source>
</evidence>
<organism evidence="2 3">
    <name type="scientific">Rhodotorula diobovata</name>
    <dbReference type="NCBI Taxonomy" id="5288"/>
    <lineage>
        <taxon>Eukaryota</taxon>
        <taxon>Fungi</taxon>
        <taxon>Dikarya</taxon>
        <taxon>Basidiomycota</taxon>
        <taxon>Pucciniomycotina</taxon>
        <taxon>Microbotryomycetes</taxon>
        <taxon>Sporidiobolales</taxon>
        <taxon>Sporidiobolaceae</taxon>
        <taxon>Rhodotorula</taxon>
    </lineage>
</organism>
<dbReference type="OrthoDB" id="2536105at2759"/>
<sequence>MASTSLHDTGMCDEGGAHDFRLPHKSSSGWWKCLCCPCYLLCGVALSRGAALGPSPVGFGAGDDRPNELTCIKCGLNPSEASALSQVRDAEARGLVTSRGPGYFSNAGMSLPESAASSHARSYSHAGAPGYPPVQAPPPRTSEVRASDAWHEHSRPALSA</sequence>
<evidence type="ECO:0000313" key="2">
    <source>
        <dbReference type="EMBL" id="TNY21082.1"/>
    </source>
</evidence>